<accession>A0ACC0PLU6</accession>
<comment type="caution">
    <text evidence="1">The sequence shown here is derived from an EMBL/GenBank/DDBJ whole genome shotgun (WGS) entry which is preliminary data.</text>
</comment>
<dbReference type="EMBL" id="CM046389">
    <property type="protein sequence ID" value="KAI8566688.1"/>
    <property type="molecule type" value="Genomic_DNA"/>
</dbReference>
<name>A0ACC0PLU6_RHOML</name>
<protein>
    <submittedName>
        <fullName evidence="1">Uncharacterized protein</fullName>
    </submittedName>
</protein>
<proteinExistence type="predicted"/>
<reference evidence="1" key="1">
    <citation type="submission" date="2022-02" db="EMBL/GenBank/DDBJ databases">
        <title>Plant Genome Project.</title>
        <authorList>
            <person name="Zhang R.-G."/>
        </authorList>
    </citation>
    <scope>NUCLEOTIDE SEQUENCE</scope>
    <source>
        <strain evidence="1">AT1</strain>
    </source>
</reference>
<gene>
    <name evidence="1" type="ORF">RHMOL_Rhmol02G0061600</name>
</gene>
<keyword evidence="2" id="KW-1185">Reference proteome</keyword>
<sequence>MTALRSSKEFLALAAPLFFDFCFLAQEVHFCSVSLCERSSVHQAFLLARFAASSRIHSEVNTSYPFDNG</sequence>
<evidence type="ECO:0000313" key="2">
    <source>
        <dbReference type="Proteomes" id="UP001062846"/>
    </source>
</evidence>
<organism evidence="1 2">
    <name type="scientific">Rhododendron molle</name>
    <name type="common">Chinese azalea</name>
    <name type="synonym">Azalea mollis</name>
    <dbReference type="NCBI Taxonomy" id="49168"/>
    <lineage>
        <taxon>Eukaryota</taxon>
        <taxon>Viridiplantae</taxon>
        <taxon>Streptophyta</taxon>
        <taxon>Embryophyta</taxon>
        <taxon>Tracheophyta</taxon>
        <taxon>Spermatophyta</taxon>
        <taxon>Magnoliopsida</taxon>
        <taxon>eudicotyledons</taxon>
        <taxon>Gunneridae</taxon>
        <taxon>Pentapetalae</taxon>
        <taxon>asterids</taxon>
        <taxon>Ericales</taxon>
        <taxon>Ericaceae</taxon>
        <taxon>Ericoideae</taxon>
        <taxon>Rhodoreae</taxon>
        <taxon>Rhododendron</taxon>
    </lineage>
</organism>
<dbReference type="Proteomes" id="UP001062846">
    <property type="component" value="Chromosome 2"/>
</dbReference>
<evidence type="ECO:0000313" key="1">
    <source>
        <dbReference type="EMBL" id="KAI8566688.1"/>
    </source>
</evidence>